<feature type="transmembrane region" description="Helical" evidence="1">
    <location>
        <begin position="101"/>
        <end position="124"/>
    </location>
</feature>
<evidence type="ECO:0000313" key="3">
    <source>
        <dbReference type="Proteomes" id="UP000091820"/>
    </source>
</evidence>
<keyword evidence="3" id="KW-1185">Reference proteome</keyword>
<reference evidence="2" key="2">
    <citation type="submission" date="2020-05" db="UniProtKB">
        <authorList>
            <consortium name="EnsemblMetazoa"/>
        </authorList>
    </citation>
    <scope>IDENTIFICATION</scope>
    <source>
        <strain evidence="2">IAEA</strain>
    </source>
</reference>
<proteinExistence type="predicted"/>
<feature type="transmembrane region" description="Helical" evidence="1">
    <location>
        <begin position="20"/>
        <end position="45"/>
    </location>
</feature>
<dbReference type="EnsemblMetazoa" id="GBRI017098-RA">
    <property type="protein sequence ID" value="GBRI017098-PA"/>
    <property type="gene ID" value="GBRI017098"/>
</dbReference>
<dbReference type="VEuPathDB" id="VectorBase:GBRI017098"/>
<keyword evidence="1" id="KW-0812">Transmembrane</keyword>
<keyword evidence="1" id="KW-1133">Transmembrane helix</keyword>
<name>A0A1A9WEV3_9MUSC</name>
<accession>A0A1A9WEV3</accession>
<reference evidence="3" key="1">
    <citation type="submission" date="2014-03" db="EMBL/GenBank/DDBJ databases">
        <authorList>
            <person name="Aksoy S."/>
            <person name="Warren W."/>
            <person name="Wilson R.K."/>
        </authorList>
    </citation>
    <scope>NUCLEOTIDE SEQUENCE [LARGE SCALE GENOMIC DNA]</scope>
    <source>
        <strain evidence="3">IAEA</strain>
    </source>
</reference>
<keyword evidence="1" id="KW-0472">Membrane</keyword>
<organism evidence="2 3">
    <name type="scientific">Glossina brevipalpis</name>
    <dbReference type="NCBI Taxonomy" id="37001"/>
    <lineage>
        <taxon>Eukaryota</taxon>
        <taxon>Metazoa</taxon>
        <taxon>Ecdysozoa</taxon>
        <taxon>Arthropoda</taxon>
        <taxon>Hexapoda</taxon>
        <taxon>Insecta</taxon>
        <taxon>Pterygota</taxon>
        <taxon>Neoptera</taxon>
        <taxon>Endopterygota</taxon>
        <taxon>Diptera</taxon>
        <taxon>Brachycera</taxon>
        <taxon>Muscomorpha</taxon>
        <taxon>Hippoboscoidea</taxon>
        <taxon>Glossinidae</taxon>
        <taxon>Glossina</taxon>
    </lineage>
</organism>
<sequence length="161" mass="18436">MLMEVGGSDYKVLFFEFCPALRYSYCVAGFKFTVTGAGFMINLNFSYKKFENKLKKKKILRCQKCFSFNLCNVLRIIPGSVDGEQLKQRMPIEFMHLPGTFLESAQVFAILVVELSLSLIGILITYRCKGVGFKFCTSREIFNDQPYFTTVNSSKQLTAEY</sequence>
<dbReference type="AlphaFoldDB" id="A0A1A9WEV3"/>
<protein>
    <submittedName>
        <fullName evidence="2">Uncharacterized protein</fullName>
    </submittedName>
</protein>
<evidence type="ECO:0000313" key="2">
    <source>
        <dbReference type="EnsemblMetazoa" id="GBRI017098-PA"/>
    </source>
</evidence>
<dbReference type="Proteomes" id="UP000091820">
    <property type="component" value="Unassembled WGS sequence"/>
</dbReference>
<evidence type="ECO:0000256" key="1">
    <source>
        <dbReference type="SAM" id="Phobius"/>
    </source>
</evidence>